<dbReference type="Pfam" id="PF13240">
    <property type="entry name" value="Zn_Ribbon_1"/>
    <property type="match status" value="1"/>
</dbReference>
<keyword evidence="2" id="KW-1133">Transmembrane helix</keyword>
<evidence type="ECO:0000313" key="4">
    <source>
        <dbReference type="EMBL" id="KFI59545.1"/>
    </source>
</evidence>
<keyword evidence="2 4" id="KW-0812">Transmembrane</keyword>
<accession>A0A087AL95</accession>
<sequence length="384" mass="41830">MSRGPQFCTQCGQPVEENARFCTTCGARLTYDHTVVAQASSNEPYPPADWQTQTAPPSTQPSSVPSSSFQPTAPSPGASKRLPTRIIAVIIVAALVIVGAIVWAVVQTTQARKHTEQMTACTTALQTYTQTYNDNESLVSKVNDLLNTKSADSAPQAFAALQSSLDSYNDSVAVPTSFQCLADETTAQLSQTACTLDNERTVLNNAHEQLQSAYTTAKSAYDDTKKQARAERQEAEEQARHKEQEEAARNAKPSSTTTTYRNTSDGYSIAIPDDCSWGVEDAGLMSFTNSDHDVLITVSARTTPQSPKDILHTLQATHAVTYSYLGDDIAVASWNDGNDCVYERTLVHKGTVYTCIFRYPQDESEYGSALVDQVAPTFNYDGRK</sequence>
<comment type="caution">
    <text evidence="4">The sequence shown here is derived from an EMBL/GenBank/DDBJ whole genome shotgun (WGS) entry which is preliminary data.</text>
</comment>
<dbReference type="GO" id="GO:0016301">
    <property type="term" value="F:kinase activity"/>
    <property type="evidence" value="ECO:0007669"/>
    <property type="project" value="UniProtKB-KW"/>
</dbReference>
<evidence type="ECO:0000259" key="3">
    <source>
        <dbReference type="Pfam" id="PF13240"/>
    </source>
</evidence>
<organism evidence="4 5">
    <name type="scientific">Bifidobacterium gallicum DSM 20093 = LMG 11596</name>
    <dbReference type="NCBI Taxonomy" id="561180"/>
    <lineage>
        <taxon>Bacteria</taxon>
        <taxon>Bacillati</taxon>
        <taxon>Actinomycetota</taxon>
        <taxon>Actinomycetes</taxon>
        <taxon>Bifidobacteriales</taxon>
        <taxon>Bifidobacteriaceae</taxon>
        <taxon>Bifidobacterium</taxon>
    </lineage>
</organism>
<feature type="transmembrane region" description="Helical" evidence="2">
    <location>
        <begin position="86"/>
        <end position="106"/>
    </location>
</feature>
<evidence type="ECO:0000256" key="1">
    <source>
        <dbReference type="SAM" id="MobiDB-lite"/>
    </source>
</evidence>
<name>A0A087AL95_9BIFI</name>
<keyword evidence="4" id="KW-0418">Kinase</keyword>
<dbReference type="RefSeq" id="WP_081450396.1">
    <property type="nucleotide sequence ID" value="NZ_ABXB03000003.1"/>
</dbReference>
<dbReference type="OrthoDB" id="3254248at2"/>
<keyword evidence="2" id="KW-0472">Membrane</keyword>
<reference evidence="4 5" key="1">
    <citation type="submission" date="2014-03" db="EMBL/GenBank/DDBJ databases">
        <title>Genomics of Bifidobacteria.</title>
        <authorList>
            <person name="Ventura M."/>
            <person name="Milani C."/>
            <person name="Lugli G.A."/>
        </authorList>
    </citation>
    <scope>NUCLEOTIDE SEQUENCE [LARGE SCALE GENOMIC DNA]</scope>
    <source>
        <strain evidence="4 5">LMG 11596</strain>
    </source>
</reference>
<protein>
    <submittedName>
        <fullName evidence="4">Transmembrane serine/threonine-protein kinase B</fullName>
    </submittedName>
</protein>
<feature type="region of interest" description="Disordered" evidence="1">
    <location>
        <begin position="216"/>
        <end position="263"/>
    </location>
</feature>
<feature type="compositionally biased region" description="Low complexity" evidence="1">
    <location>
        <begin position="51"/>
        <end position="72"/>
    </location>
</feature>
<feature type="region of interest" description="Disordered" evidence="1">
    <location>
        <begin position="40"/>
        <end position="77"/>
    </location>
</feature>
<evidence type="ECO:0000313" key="5">
    <source>
        <dbReference type="Proteomes" id="UP000029074"/>
    </source>
</evidence>
<proteinExistence type="predicted"/>
<dbReference type="InterPro" id="IPR026870">
    <property type="entry name" value="Zinc_ribbon_dom"/>
</dbReference>
<dbReference type="EMBL" id="JGYW01000002">
    <property type="protein sequence ID" value="KFI59545.1"/>
    <property type="molecule type" value="Genomic_DNA"/>
</dbReference>
<dbReference type="AlphaFoldDB" id="A0A087AL95"/>
<keyword evidence="4" id="KW-0808">Transferase</keyword>
<feature type="domain" description="Zinc-ribbon" evidence="3">
    <location>
        <begin position="7"/>
        <end position="29"/>
    </location>
</feature>
<evidence type="ECO:0000256" key="2">
    <source>
        <dbReference type="SAM" id="Phobius"/>
    </source>
</evidence>
<keyword evidence="5" id="KW-1185">Reference proteome</keyword>
<feature type="compositionally biased region" description="Basic and acidic residues" evidence="1">
    <location>
        <begin position="220"/>
        <end position="249"/>
    </location>
</feature>
<feature type="compositionally biased region" description="Polar residues" evidence="1">
    <location>
        <begin position="252"/>
        <end position="263"/>
    </location>
</feature>
<gene>
    <name evidence="4" type="ORF">BGLCM_0211</name>
</gene>
<dbReference type="Proteomes" id="UP000029074">
    <property type="component" value="Unassembled WGS sequence"/>
</dbReference>